<evidence type="ECO:0000313" key="3">
    <source>
        <dbReference type="Proteomes" id="UP000199184"/>
    </source>
</evidence>
<evidence type="ECO:0000259" key="1">
    <source>
        <dbReference type="Pfam" id="PF03050"/>
    </source>
</evidence>
<gene>
    <name evidence="2" type="ORF">GA0061098_105620</name>
</gene>
<accession>A0A1C3XUE2</accession>
<dbReference type="Proteomes" id="UP000199184">
    <property type="component" value="Unassembled WGS sequence"/>
</dbReference>
<feature type="domain" description="Transposase IS66 central" evidence="1">
    <location>
        <begin position="5"/>
        <end position="140"/>
    </location>
</feature>
<keyword evidence="3" id="KW-1185">Reference proteome</keyword>
<sequence>MIEGGLPTEATVAQVLVSKYADHLPLYRQAQIHARQGIALDRSTLADWVGHAAFHLRPLHERLLTVLRERSKLFADETTVPVLDPGRGRTKTGQLWACAADDRPWGGLDPPGIAYVYAPDRNAERLFSHLAGFKGVLQVDVCGRPSKCKQKLTSEQACGRVLTCVRPRDATSTRRGPLWNAWIGSNSATRALWRSSTC</sequence>
<proteinExistence type="predicted"/>
<dbReference type="AlphaFoldDB" id="A0A1C3XUE2"/>
<dbReference type="Pfam" id="PF03050">
    <property type="entry name" value="DDE_Tnp_IS66"/>
    <property type="match status" value="1"/>
</dbReference>
<evidence type="ECO:0000313" key="2">
    <source>
        <dbReference type="EMBL" id="SCB55839.1"/>
    </source>
</evidence>
<dbReference type="PANTHER" id="PTHR33678">
    <property type="entry name" value="BLL1576 PROTEIN"/>
    <property type="match status" value="1"/>
</dbReference>
<name>A0A1C3XUE2_9BRAD</name>
<dbReference type="InterPro" id="IPR052344">
    <property type="entry name" value="Transposase-related"/>
</dbReference>
<dbReference type="EMBL" id="FMAI01000056">
    <property type="protein sequence ID" value="SCB55839.1"/>
    <property type="molecule type" value="Genomic_DNA"/>
</dbReference>
<organism evidence="2 3">
    <name type="scientific">Bradyrhizobium shewense</name>
    <dbReference type="NCBI Taxonomy" id="1761772"/>
    <lineage>
        <taxon>Bacteria</taxon>
        <taxon>Pseudomonadati</taxon>
        <taxon>Pseudomonadota</taxon>
        <taxon>Alphaproteobacteria</taxon>
        <taxon>Hyphomicrobiales</taxon>
        <taxon>Nitrobacteraceae</taxon>
        <taxon>Bradyrhizobium</taxon>
    </lineage>
</organism>
<protein>
    <submittedName>
        <fullName evidence="2">Transposase IS66 family protein</fullName>
    </submittedName>
</protein>
<dbReference type="InterPro" id="IPR004291">
    <property type="entry name" value="Transposase_IS66_central"/>
</dbReference>
<reference evidence="3" key="1">
    <citation type="submission" date="2016-08" db="EMBL/GenBank/DDBJ databases">
        <authorList>
            <person name="Varghese N."/>
            <person name="Submissions Spin"/>
        </authorList>
    </citation>
    <scope>NUCLEOTIDE SEQUENCE [LARGE SCALE GENOMIC DNA]</scope>
    <source>
        <strain evidence="3">ERR11</strain>
    </source>
</reference>
<dbReference type="PANTHER" id="PTHR33678:SF1">
    <property type="entry name" value="BLL1576 PROTEIN"/>
    <property type="match status" value="1"/>
</dbReference>